<keyword evidence="3" id="KW-1185">Reference proteome</keyword>
<name>A0A0G4EP66_VITBC</name>
<organism evidence="2 3">
    <name type="scientific">Vitrella brassicaformis (strain CCMP3155)</name>
    <dbReference type="NCBI Taxonomy" id="1169540"/>
    <lineage>
        <taxon>Eukaryota</taxon>
        <taxon>Sar</taxon>
        <taxon>Alveolata</taxon>
        <taxon>Colpodellida</taxon>
        <taxon>Vitrellaceae</taxon>
        <taxon>Vitrella</taxon>
    </lineage>
</organism>
<feature type="region of interest" description="Disordered" evidence="1">
    <location>
        <begin position="373"/>
        <end position="396"/>
    </location>
</feature>
<sequence>MWLEAKSAALSPSNAFSICPRLTPEHRDGTKGSLFTRPQLQGAKVLPIGGHRAPDTADAGSTRTTEPRRGSRRQSVAQPPAAALEAQQDVSPRWKLLNITSAFGRKISGRGRGADASSSSKQTPTPTKRYSLTPEEKAKVQQYCESARRAQRLVADLDSEVMPFFETIVASVSESLHLLKSTERKESTWAANAKAERRKRRIKQKRTGEFESESSSATESAEVEEGEEENAELVKRWLYSYPDVARIRMNESDRQLKRLMRNVRNNIGLTECMQRLAQMLPHNFKDFRVVPDRSETHTQTPIPKSMIQTTSTQHDVGRVPALAAPIEWAVPKSSVPELDRIVLEVYCHKLADVYKAPKVGRLQIAQSLTDSQSAAGQQQGITTAKRRAPREMSTHPSLPFPDFVTGTFSLSGLKHRLGSFLSSCHGVANNGNDSVPFARVPFFMSLCQADVSRSVLHTAADRFFVSLGAIVVASAPSKLLKVPVSARDASWMGAVCEALLRPSPLRAMCGGTNEAMKTIQFPQLEVFKALRQVRPFNLAQYRRRLFVRLWEMKEEIVTRGDTDDGDHTESSETKIKSEDVVKRMLDTIKRSKPSSPQAKKGPAQKKKGSGSGKGGGGGGPKMKALTKKSLEWIDLDMLCHALCEELTRWEDEHCSFFCRWYRGYAAHITATAQRPERETAEQPIHLLASSSSAADKPLKASKPSLRRAKTATKKPKRSRTAKEAGAKTMTIVYEDWEEEMEVPFSKLKWMLDRIIGPNVCLCDHEMADLCRRSLRARKGKATTADGQEKMAVEDESHLRFDPLLFAQTVLHAGFDFLPLSCALRICVLIKWHLRQRLAHRKEATSAVQKKQKD</sequence>
<proteinExistence type="predicted"/>
<feature type="compositionally biased region" description="Polar residues" evidence="1">
    <location>
        <begin position="121"/>
        <end position="130"/>
    </location>
</feature>
<feature type="region of interest" description="Disordered" evidence="1">
    <location>
        <begin position="587"/>
        <end position="623"/>
    </location>
</feature>
<evidence type="ECO:0000313" key="3">
    <source>
        <dbReference type="Proteomes" id="UP000041254"/>
    </source>
</evidence>
<feature type="region of interest" description="Disordered" evidence="1">
    <location>
        <begin position="16"/>
        <end position="89"/>
    </location>
</feature>
<gene>
    <name evidence="2" type="ORF">Vbra_20573</name>
</gene>
<dbReference type="InParanoid" id="A0A0G4EP66"/>
<feature type="compositionally biased region" description="Basic residues" evidence="1">
    <location>
        <begin position="196"/>
        <end position="205"/>
    </location>
</feature>
<feature type="region of interest" description="Disordered" evidence="1">
    <location>
        <begin position="107"/>
        <end position="136"/>
    </location>
</feature>
<feature type="compositionally biased region" description="Low complexity" evidence="1">
    <location>
        <begin position="77"/>
        <end position="88"/>
    </location>
</feature>
<evidence type="ECO:0000256" key="1">
    <source>
        <dbReference type="SAM" id="MobiDB-lite"/>
    </source>
</evidence>
<dbReference type="AlphaFoldDB" id="A0A0G4EP66"/>
<feature type="compositionally biased region" description="Basic residues" evidence="1">
    <location>
        <begin position="704"/>
        <end position="719"/>
    </location>
</feature>
<protein>
    <submittedName>
        <fullName evidence="2">Uncharacterized protein</fullName>
    </submittedName>
</protein>
<dbReference type="Proteomes" id="UP000041254">
    <property type="component" value="Unassembled WGS sequence"/>
</dbReference>
<reference evidence="2 3" key="1">
    <citation type="submission" date="2014-11" db="EMBL/GenBank/DDBJ databases">
        <authorList>
            <person name="Zhu J."/>
            <person name="Qi W."/>
            <person name="Song R."/>
        </authorList>
    </citation>
    <scope>NUCLEOTIDE SEQUENCE [LARGE SCALE GENOMIC DNA]</scope>
</reference>
<feature type="region of interest" description="Disordered" evidence="1">
    <location>
        <begin position="189"/>
        <end position="227"/>
    </location>
</feature>
<accession>A0A0G4EP66</accession>
<feature type="compositionally biased region" description="Polar residues" evidence="1">
    <location>
        <begin position="373"/>
        <end position="382"/>
    </location>
</feature>
<dbReference type="VEuPathDB" id="CryptoDB:Vbra_20573"/>
<feature type="region of interest" description="Disordered" evidence="1">
    <location>
        <begin position="688"/>
        <end position="723"/>
    </location>
</feature>
<evidence type="ECO:0000313" key="2">
    <source>
        <dbReference type="EMBL" id="CEL98598.1"/>
    </source>
</evidence>
<dbReference type="EMBL" id="CDMY01000274">
    <property type="protein sequence ID" value="CEL98598.1"/>
    <property type="molecule type" value="Genomic_DNA"/>
</dbReference>
<feature type="compositionally biased region" description="Gly residues" evidence="1">
    <location>
        <begin position="609"/>
        <end position="620"/>
    </location>
</feature>